<organism evidence="2 3">
    <name type="scientific">Thermomonas fusca</name>
    <dbReference type="NCBI Taxonomy" id="215690"/>
    <lineage>
        <taxon>Bacteria</taxon>
        <taxon>Pseudomonadati</taxon>
        <taxon>Pseudomonadota</taxon>
        <taxon>Gammaproteobacteria</taxon>
        <taxon>Lysobacterales</taxon>
        <taxon>Lysobacteraceae</taxon>
        <taxon>Thermomonas</taxon>
    </lineage>
</organism>
<dbReference type="Proteomes" id="UP000308508">
    <property type="component" value="Unassembled WGS sequence"/>
</dbReference>
<sequence>MPVGAALAQRTEGDRAQAQGAYQAEVVVRNQTDGERDKAFTRALAQVLGNVTGDDGAAQRPGVREELAKAQDYVDGYDYRQDEGVSATGAPSFQTKLVVRFRQQDVDDLVAMLGLPSWPQPRPKPVLWLAIDDGRGPRLVGLGQVNAARSVLDAAKSRGYALGLPSGNAAEQAAVGAIWRGDTAAIASLSKRYSPPMQLIGKLQRGAEGWRADWTLVDGGRVLASWQTSSMDARKAMAGGAEGAADALFKRYAKAGTAGPAGVYRVRVLGIDGADDYLRLAGYLDDISIVRRITPTGAAPDALDLDLDLASGIAGFSRYVSRGGTLSPVSAGEGDATTGVVTFRLAGR</sequence>
<proteinExistence type="predicted"/>
<protein>
    <submittedName>
        <fullName evidence="2">DUF2066 domain-containing protein</fullName>
    </submittedName>
</protein>
<name>A0A5R9PFG2_9GAMM</name>
<reference evidence="2 3" key="1">
    <citation type="submission" date="2019-04" db="EMBL/GenBank/DDBJ databases">
        <authorList>
            <person name="Grouzdev D.S."/>
            <person name="Nazina T.N."/>
        </authorList>
    </citation>
    <scope>NUCLEOTIDE SEQUENCE [LARGE SCALE GENOMIC DNA]</scope>
    <source>
        <strain evidence="2 3">SHC 3-19</strain>
    </source>
</reference>
<feature type="region of interest" description="Disordered" evidence="1">
    <location>
        <begin position="1"/>
        <end position="21"/>
    </location>
</feature>
<dbReference type="Pfam" id="PF09839">
    <property type="entry name" value="DUF2066"/>
    <property type="match status" value="1"/>
</dbReference>
<gene>
    <name evidence="2" type="ORF">E5S66_08920</name>
</gene>
<comment type="caution">
    <text evidence="2">The sequence shown here is derived from an EMBL/GenBank/DDBJ whole genome shotgun (WGS) entry which is preliminary data.</text>
</comment>
<evidence type="ECO:0000313" key="3">
    <source>
        <dbReference type="Proteomes" id="UP000308508"/>
    </source>
</evidence>
<dbReference type="STRING" id="1123377.GCA_000423885_01277"/>
<accession>A0A5R9PFG2</accession>
<evidence type="ECO:0000313" key="2">
    <source>
        <dbReference type="EMBL" id="TLX21753.1"/>
    </source>
</evidence>
<dbReference type="AlphaFoldDB" id="A0A5R9PFG2"/>
<evidence type="ECO:0000256" key="1">
    <source>
        <dbReference type="SAM" id="MobiDB-lite"/>
    </source>
</evidence>
<keyword evidence="3" id="KW-1185">Reference proteome</keyword>
<dbReference type="EMBL" id="SROY01000003">
    <property type="protein sequence ID" value="TLX21753.1"/>
    <property type="molecule type" value="Genomic_DNA"/>
</dbReference>
<dbReference type="InterPro" id="IPR018642">
    <property type="entry name" value="DUF2066"/>
</dbReference>